<comment type="caution">
    <text evidence="1">The sequence shown here is derived from an EMBL/GenBank/DDBJ whole genome shotgun (WGS) entry which is preliminary data.</text>
</comment>
<dbReference type="EMBL" id="CM044708">
    <property type="protein sequence ID" value="KAI5649204.1"/>
    <property type="molecule type" value="Genomic_DNA"/>
</dbReference>
<protein>
    <submittedName>
        <fullName evidence="1">Uncharacterized protein</fullName>
    </submittedName>
</protein>
<organism evidence="1 2">
    <name type="scientific">Catharanthus roseus</name>
    <name type="common">Madagascar periwinkle</name>
    <name type="synonym">Vinca rosea</name>
    <dbReference type="NCBI Taxonomy" id="4058"/>
    <lineage>
        <taxon>Eukaryota</taxon>
        <taxon>Viridiplantae</taxon>
        <taxon>Streptophyta</taxon>
        <taxon>Embryophyta</taxon>
        <taxon>Tracheophyta</taxon>
        <taxon>Spermatophyta</taxon>
        <taxon>Magnoliopsida</taxon>
        <taxon>eudicotyledons</taxon>
        <taxon>Gunneridae</taxon>
        <taxon>Pentapetalae</taxon>
        <taxon>asterids</taxon>
        <taxon>lamiids</taxon>
        <taxon>Gentianales</taxon>
        <taxon>Apocynaceae</taxon>
        <taxon>Rauvolfioideae</taxon>
        <taxon>Vinceae</taxon>
        <taxon>Catharanthinae</taxon>
        <taxon>Catharanthus</taxon>
    </lineage>
</organism>
<proteinExistence type="predicted"/>
<gene>
    <name evidence="1" type="ORF">M9H77_35209</name>
</gene>
<reference evidence="2" key="1">
    <citation type="journal article" date="2023" name="Nat. Plants">
        <title>Single-cell RNA sequencing provides a high-resolution roadmap for understanding the multicellular compartmentation of specialized metabolism.</title>
        <authorList>
            <person name="Sun S."/>
            <person name="Shen X."/>
            <person name="Li Y."/>
            <person name="Li Y."/>
            <person name="Wang S."/>
            <person name="Li R."/>
            <person name="Zhang H."/>
            <person name="Shen G."/>
            <person name="Guo B."/>
            <person name="Wei J."/>
            <person name="Xu J."/>
            <person name="St-Pierre B."/>
            <person name="Chen S."/>
            <person name="Sun C."/>
        </authorList>
    </citation>
    <scope>NUCLEOTIDE SEQUENCE [LARGE SCALE GENOMIC DNA]</scope>
</reference>
<dbReference type="Proteomes" id="UP001060085">
    <property type="component" value="Linkage Group LG08"/>
</dbReference>
<sequence length="557" mass="64034">MRLILKPFQSYCCLRTKGLIRDAGYANVGILRAAFCTSTPALQDDESMQKTESPELPNWVKTEKPDDDDFVLPSLSHWIENHKFAGKKLDRESLDTDVDKISKILKNQFESQDAAVEALSGLQVEVTESLMEQILKRFSFDWIQAVGSFKWAKSQTGFKSSPDLYNLMVDTLGKARKFDLMWDFVEEMRQLEGYITLNTMGKVIRRLSKAGKHDDCVGVFRSLERYGVQKDVYGLNLLMDSLIKERGIERAENVYNEFKHELPPDRHTFNILVHGWCKIRRLDKANEYVKEMQQYGLNPDSVTYTCFIETYCNEKDFRKVDSTLNEMQRKGLRPTVVTYTIMMKAFGKAKEMNRALDVYEKMKQSGCIPDNSFYSAMIINLSKSGRLKDAQEVFEDMAQQGVIPNVITYNSMIAAYAEDSKEEDALLLLKKMEENQCKPDLSTYAPLLKMCCRLGRMKVLSFLLNHMFKNNLCLDLGTYELLVGRLSTNGSAERACSFFEEAVNRGFLPSITSYRKLVDVLQKKGMDKERNWTEELMQKAKMKESIDSPRSSIQAVE</sequence>
<evidence type="ECO:0000313" key="1">
    <source>
        <dbReference type="EMBL" id="KAI5649204.1"/>
    </source>
</evidence>
<evidence type="ECO:0000313" key="2">
    <source>
        <dbReference type="Proteomes" id="UP001060085"/>
    </source>
</evidence>
<name>A0ACB9ZNC7_CATRO</name>
<accession>A0ACB9ZNC7</accession>
<keyword evidence="2" id="KW-1185">Reference proteome</keyword>